<sequence length="542" mass="56727">MSDGFSRRGFLATSSVAAAGLAVGASAAPAEASSVVENAPDQPKPFAFDEATVGELTARMQRGSLTSRALTAAYLERIAAVDRAGPTLRSVIEVNPDALRIAEERDAERRAGTIRGVLHGIPVLVKDNLDTGDRMQTTAGSRALVGTPASADSTVVAKLRAAGAVLLGKTNLSEWANFRSTRSTSGWSGRGGQTKHPYVLDRNPCGSSSGTGTAIAANLATVGIGTETDGSIICPSSICGLVGLKPTVGLVSRAGIVPISVSQDTAGPMTRTVTDAALVLSVIRGRDERDAATVQQTLPTDDYVKALRPTALEGARLGVSRNMAGFHPAVDAAFNAAIAVLRAAGAVIIDPCNVPTVGKYDAAELEVLLYEFKDGLNAYLASRGDTVKYRTLEALMAYNTEHAAEEMPWFAQELFEQAHAKGTLSDAAYQEALQTCRRLSRDEGLDALFAQHQLSAVIAPSNGPSWTTDWVNGDRYSGGNSSVAAVAGYPSLTVPMAYTAGLPLGLSFIGTAYTESTLLGLGYAFEQKTKARRVPTFVRSLS</sequence>
<dbReference type="KEGG" id="gph:GEMMAAP_01635"/>
<dbReference type="AlphaFoldDB" id="A0A143BH21"/>
<dbReference type="PROSITE" id="PS51318">
    <property type="entry name" value="TAT"/>
    <property type="match status" value="1"/>
</dbReference>
<dbReference type="InterPro" id="IPR006311">
    <property type="entry name" value="TAT_signal"/>
</dbReference>
<evidence type="ECO:0000313" key="4">
    <source>
        <dbReference type="Proteomes" id="UP000076404"/>
    </source>
</evidence>
<dbReference type="RefSeq" id="WP_043580142.1">
    <property type="nucleotide sequence ID" value="NZ_CP011454.1"/>
</dbReference>
<evidence type="ECO:0000259" key="2">
    <source>
        <dbReference type="Pfam" id="PF01425"/>
    </source>
</evidence>
<keyword evidence="3" id="KW-0378">Hydrolase</keyword>
<dbReference type="EC" id="3.5.1.4" evidence="3"/>
<gene>
    <name evidence="3" type="ORF">GEMMAAP_01635</name>
</gene>
<dbReference type="PANTHER" id="PTHR42678">
    <property type="entry name" value="AMIDASE"/>
    <property type="match status" value="1"/>
</dbReference>
<dbReference type="EMBL" id="CP011454">
    <property type="protein sequence ID" value="AMW03893.1"/>
    <property type="molecule type" value="Genomic_DNA"/>
</dbReference>
<protein>
    <submittedName>
        <fullName evidence="3">Amidase</fullName>
        <ecNumber evidence="3">3.5.1.4</ecNumber>
    </submittedName>
</protein>
<dbReference type="Proteomes" id="UP000076404">
    <property type="component" value="Chromosome"/>
</dbReference>
<dbReference type="Pfam" id="PF01425">
    <property type="entry name" value="Amidase"/>
    <property type="match status" value="1"/>
</dbReference>
<organism evidence="3 4">
    <name type="scientific">Gemmatimonas phototrophica</name>
    <dbReference type="NCBI Taxonomy" id="1379270"/>
    <lineage>
        <taxon>Bacteria</taxon>
        <taxon>Pseudomonadati</taxon>
        <taxon>Gemmatimonadota</taxon>
        <taxon>Gemmatimonadia</taxon>
        <taxon>Gemmatimonadales</taxon>
        <taxon>Gemmatimonadaceae</taxon>
        <taxon>Gemmatimonas</taxon>
    </lineage>
</organism>
<evidence type="ECO:0000313" key="3">
    <source>
        <dbReference type="EMBL" id="AMW03893.1"/>
    </source>
</evidence>
<accession>A0A143BH21</accession>
<dbReference type="InterPro" id="IPR036928">
    <property type="entry name" value="AS_sf"/>
</dbReference>
<keyword evidence="1" id="KW-0732">Signal</keyword>
<reference evidence="3 4" key="1">
    <citation type="journal article" date="2014" name="Proc. Natl. Acad. Sci. U.S.A.">
        <title>Functional type 2 photosynthetic reaction centers found in the rare bacterial phylum Gemmatimonadetes.</title>
        <authorList>
            <person name="Zeng Y."/>
            <person name="Feng F."/>
            <person name="Medova H."/>
            <person name="Dean J."/>
            <person name="Koblizek M."/>
        </authorList>
    </citation>
    <scope>NUCLEOTIDE SEQUENCE [LARGE SCALE GENOMIC DNA]</scope>
    <source>
        <strain evidence="3 4">AP64</strain>
    </source>
</reference>
<dbReference type="NCBIfam" id="NF006006">
    <property type="entry name" value="PRK08137.1"/>
    <property type="match status" value="1"/>
</dbReference>
<feature type="chain" id="PRO_5007506832" evidence="1">
    <location>
        <begin position="28"/>
        <end position="542"/>
    </location>
</feature>
<dbReference type="Gene3D" id="3.90.1300.10">
    <property type="entry name" value="Amidase signature (AS) domain"/>
    <property type="match status" value="1"/>
</dbReference>
<reference evidence="3 4" key="2">
    <citation type="journal article" date="2016" name="Environ. Microbiol. Rep.">
        <title>Metagenomic evidence for the presence of phototrophic Gemmatimonadetes bacteria in diverse environments.</title>
        <authorList>
            <person name="Zeng Y."/>
            <person name="Baumbach J."/>
            <person name="Barbosa E.G."/>
            <person name="Azevedo V."/>
            <person name="Zhang C."/>
            <person name="Koblizek M."/>
        </authorList>
    </citation>
    <scope>NUCLEOTIDE SEQUENCE [LARGE SCALE GENOMIC DNA]</scope>
    <source>
        <strain evidence="3 4">AP64</strain>
    </source>
</reference>
<proteinExistence type="predicted"/>
<feature type="signal peptide" evidence="1">
    <location>
        <begin position="1"/>
        <end position="27"/>
    </location>
</feature>
<feature type="domain" description="Amidase" evidence="2">
    <location>
        <begin position="70"/>
        <end position="519"/>
    </location>
</feature>
<dbReference type="InterPro" id="IPR023631">
    <property type="entry name" value="Amidase_dom"/>
</dbReference>
<evidence type="ECO:0000256" key="1">
    <source>
        <dbReference type="SAM" id="SignalP"/>
    </source>
</evidence>
<dbReference type="eggNOG" id="COG0154">
    <property type="taxonomic scope" value="Bacteria"/>
</dbReference>
<dbReference type="GO" id="GO:0004040">
    <property type="term" value="F:amidase activity"/>
    <property type="evidence" value="ECO:0007669"/>
    <property type="project" value="UniProtKB-EC"/>
</dbReference>
<name>A0A143BH21_9BACT</name>
<dbReference type="STRING" id="1379270.GEMMAAP_01635"/>
<dbReference type="PANTHER" id="PTHR42678:SF34">
    <property type="entry name" value="OS04G0183300 PROTEIN"/>
    <property type="match status" value="1"/>
</dbReference>
<dbReference type="SUPFAM" id="SSF75304">
    <property type="entry name" value="Amidase signature (AS) enzymes"/>
    <property type="match status" value="1"/>
</dbReference>
<keyword evidence="4" id="KW-1185">Reference proteome</keyword>
<dbReference type="OrthoDB" id="9811471at2"/>